<reference evidence="2" key="1">
    <citation type="submission" date="2022-06" db="EMBL/GenBank/DDBJ databases">
        <authorList>
            <consortium name="SYNGENTA / RWTH Aachen University"/>
        </authorList>
    </citation>
    <scope>NUCLEOTIDE SEQUENCE</scope>
</reference>
<dbReference type="AlphaFoldDB" id="A0AAV0ARV3"/>
<feature type="compositionally biased region" description="Basic and acidic residues" evidence="1">
    <location>
        <begin position="130"/>
        <end position="145"/>
    </location>
</feature>
<evidence type="ECO:0000256" key="1">
    <source>
        <dbReference type="SAM" id="MobiDB-lite"/>
    </source>
</evidence>
<feature type="region of interest" description="Disordered" evidence="1">
    <location>
        <begin position="1"/>
        <end position="220"/>
    </location>
</feature>
<feature type="compositionally biased region" description="Low complexity" evidence="1">
    <location>
        <begin position="51"/>
        <end position="65"/>
    </location>
</feature>
<evidence type="ECO:0000313" key="3">
    <source>
        <dbReference type="Proteomes" id="UP001153365"/>
    </source>
</evidence>
<accession>A0AAV0ARV3</accession>
<evidence type="ECO:0000313" key="2">
    <source>
        <dbReference type="EMBL" id="CAH7671321.1"/>
    </source>
</evidence>
<dbReference type="InterPro" id="IPR053203">
    <property type="entry name" value="Cisplatin_resist-associated"/>
</dbReference>
<feature type="compositionally biased region" description="Polar residues" evidence="1">
    <location>
        <begin position="152"/>
        <end position="161"/>
    </location>
</feature>
<feature type="compositionally biased region" description="Polar residues" evidence="1">
    <location>
        <begin position="89"/>
        <end position="99"/>
    </location>
</feature>
<feature type="compositionally biased region" description="Polar residues" evidence="1">
    <location>
        <begin position="1"/>
        <end position="50"/>
    </location>
</feature>
<proteinExistence type="predicted"/>
<gene>
    <name evidence="2" type="ORF">PPACK8108_LOCUS6092</name>
</gene>
<protein>
    <submittedName>
        <fullName evidence="2">Expressed protein</fullName>
    </submittedName>
</protein>
<sequence length="220" mass="24565">MTLLNDCSQSVGTTTTNIEHQVQTNEQSNQSSTPLSDTNNTDQTVSTSDLQSHQQTVVSTTTNHQIRSNSSSRLKESITELFNRIRGSVNPTHPTNQQKNPEHRGRSKERKVERSVSIGRGGAGNMVTKSSRERSIAADREDNLNYHRRSLNRLSYSNQPRSHGRGGAGNIRSPSRDSKDRDELRRLAEEERRVEVDHADRMKNEPISIGRGGAGNIIHS</sequence>
<dbReference type="InterPro" id="IPR022024">
    <property type="entry name" value="DUF3602"/>
</dbReference>
<comment type="caution">
    <text evidence="2">The sequence shown here is derived from an EMBL/GenBank/DDBJ whole genome shotgun (WGS) entry which is preliminary data.</text>
</comment>
<dbReference type="PANTHER" id="PTHR34693">
    <property type="entry name" value="PROTEIN PAR32"/>
    <property type="match status" value="1"/>
</dbReference>
<feature type="compositionally biased region" description="Gly residues" evidence="1">
    <location>
        <begin position="210"/>
        <end position="220"/>
    </location>
</feature>
<keyword evidence="3" id="KW-1185">Reference proteome</keyword>
<name>A0AAV0ARV3_PHAPC</name>
<feature type="compositionally biased region" description="Basic and acidic residues" evidence="1">
    <location>
        <begin position="174"/>
        <end position="204"/>
    </location>
</feature>
<dbReference type="PANTHER" id="PTHR34693:SF1">
    <property type="entry name" value="PROTEIN PAR32"/>
    <property type="match status" value="1"/>
</dbReference>
<dbReference type="EMBL" id="CALTRL010001170">
    <property type="protein sequence ID" value="CAH7671321.1"/>
    <property type="molecule type" value="Genomic_DNA"/>
</dbReference>
<dbReference type="Proteomes" id="UP001153365">
    <property type="component" value="Unassembled WGS sequence"/>
</dbReference>
<feature type="compositionally biased region" description="Basic and acidic residues" evidence="1">
    <location>
        <begin position="100"/>
        <end position="114"/>
    </location>
</feature>
<organism evidence="2 3">
    <name type="scientific">Phakopsora pachyrhizi</name>
    <name type="common">Asian soybean rust disease fungus</name>
    <dbReference type="NCBI Taxonomy" id="170000"/>
    <lineage>
        <taxon>Eukaryota</taxon>
        <taxon>Fungi</taxon>
        <taxon>Dikarya</taxon>
        <taxon>Basidiomycota</taxon>
        <taxon>Pucciniomycotina</taxon>
        <taxon>Pucciniomycetes</taxon>
        <taxon>Pucciniales</taxon>
        <taxon>Phakopsoraceae</taxon>
        <taxon>Phakopsora</taxon>
    </lineage>
</organism>
<dbReference type="Pfam" id="PF12223">
    <property type="entry name" value="DUF3602"/>
    <property type="match status" value="1"/>
</dbReference>